<proteinExistence type="predicted"/>
<evidence type="ECO:0000313" key="2">
    <source>
        <dbReference type="Proteomes" id="UP000751190"/>
    </source>
</evidence>
<gene>
    <name evidence="1" type="ORF">KFE25_001360</name>
</gene>
<evidence type="ECO:0000313" key="1">
    <source>
        <dbReference type="EMBL" id="KAG8461742.1"/>
    </source>
</evidence>
<dbReference type="EMBL" id="JAGTXO010000024">
    <property type="protein sequence ID" value="KAG8461742.1"/>
    <property type="molecule type" value="Genomic_DNA"/>
</dbReference>
<protein>
    <submittedName>
        <fullName evidence="1">Uncharacterized protein</fullName>
    </submittedName>
</protein>
<comment type="caution">
    <text evidence="1">The sequence shown here is derived from an EMBL/GenBank/DDBJ whole genome shotgun (WGS) entry which is preliminary data.</text>
</comment>
<organism evidence="1 2">
    <name type="scientific">Diacronema lutheri</name>
    <name type="common">Unicellular marine alga</name>
    <name type="synonym">Monochrysis lutheri</name>
    <dbReference type="NCBI Taxonomy" id="2081491"/>
    <lineage>
        <taxon>Eukaryota</taxon>
        <taxon>Haptista</taxon>
        <taxon>Haptophyta</taxon>
        <taxon>Pavlovophyceae</taxon>
        <taxon>Pavlovales</taxon>
        <taxon>Pavlovaceae</taxon>
        <taxon>Diacronema</taxon>
    </lineage>
</organism>
<dbReference type="AlphaFoldDB" id="A0A8J5XDK0"/>
<reference evidence="1" key="1">
    <citation type="submission" date="2021-05" db="EMBL/GenBank/DDBJ databases">
        <title>The genome of the haptophyte Pavlova lutheri (Diacronema luteri, Pavlovales) - a model for lipid biosynthesis in eukaryotic algae.</title>
        <authorList>
            <person name="Hulatt C.J."/>
            <person name="Posewitz M.C."/>
        </authorList>
    </citation>
    <scope>NUCLEOTIDE SEQUENCE</scope>
    <source>
        <strain evidence="1">NIVA-4/92</strain>
    </source>
</reference>
<name>A0A8J5XDK0_DIALT</name>
<sequence length="166" mass="17759">MADHREFQEICLEVDNELTTRGLALDAQGDYRGALRAFEASYVLMSSESSLVSLLGAQLKLGEPFLVAAAFRALREELDGGDARDASLAAELTAVQRKLDEAEAACAVRRALAAADGRPAAALYALGLASNQQCDPKAVYCYFASAYAAQRATSTFLSMLNMKLKA</sequence>
<keyword evidence="2" id="KW-1185">Reference proteome</keyword>
<dbReference type="Proteomes" id="UP000751190">
    <property type="component" value="Unassembled WGS sequence"/>
</dbReference>
<accession>A0A8J5XDK0</accession>